<dbReference type="AlphaFoldDB" id="A0A8C6MPD5"/>
<dbReference type="Ensembl" id="ENSMSIT00000003387.1">
    <property type="protein sequence ID" value="ENSMSIP00000002668.1"/>
    <property type="gene ID" value="ENSMSIG00000002511.1"/>
</dbReference>
<organism evidence="2 3">
    <name type="scientific">Mus spicilegus</name>
    <name type="common">Mound-building mouse</name>
    <dbReference type="NCBI Taxonomy" id="10103"/>
    <lineage>
        <taxon>Eukaryota</taxon>
        <taxon>Metazoa</taxon>
        <taxon>Chordata</taxon>
        <taxon>Craniata</taxon>
        <taxon>Vertebrata</taxon>
        <taxon>Euteleostomi</taxon>
        <taxon>Mammalia</taxon>
        <taxon>Eutheria</taxon>
        <taxon>Euarchontoglires</taxon>
        <taxon>Glires</taxon>
        <taxon>Rodentia</taxon>
        <taxon>Myomorpha</taxon>
        <taxon>Muroidea</taxon>
        <taxon>Muridae</taxon>
        <taxon>Murinae</taxon>
        <taxon>Mus</taxon>
        <taxon>Mus</taxon>
    </lineage>
</organism>
<accession>A0A8C6MPD5</accession>
<name>A0A8C6MPD5_MUSSI</name>
<dbReference type="Proteomes" id="UP000694415">
    <property type="component" value="Unplaced"/>
</dbReference>
<evidence type="ECO:0000313" key="2">
    <source>
        <dbReference type="Ensembl" id="ENSMSIP00000002668.1"/>
    </source>
</evidence>
<sequence>MVRLLYRCLPHSVEFRFGCRFKGKDCRRLNLPPFPALKAQAKNKCGPIISHHSWLPRISVYAESTLMGLVYWTIAYFFLPQDTISVIITMIIFTIIMQIGKKFVM</sequence>
<evidence type="ECO:0000313" key="3">
    <source>
        <dbReference type="Proteomes" id="UP000694415"/>
    </source>
</evidence>
<feature type="transmembrane region" description="Helical" evidence="1">
    <location>
        <begin position="84"/>
        <end position="100"/>
    </location>
</feature>
<protein>
    <submittedName>
        <fullName evidence="2">Uncharacterized protein</fullName>
    </submittedName>
</protein>
<keyword evidence="1" id="KW-0472">Membrane</keyword>
<reference evidence="2" key="2">
    <citation type="submission" date="2025-09" db="UniProtKB">
        <authorList>
            <consortium name="Ensembl"/>
        </authorList>
    </citation>
    <scope>IDENTIFICATION</scope>
</reference>
<keyword evidence="3" id="KW-1185">Reference proteome</keyword>
<keyword evidence="1" id="KW-0812">Transmembrane</keyword>
<reference evidence="2" key="1">
    <citation type="submission" date="2025-08" db="UniProtKB">
        <authorList>
            <consortium name="Ensembl"/>
        </authorList>
    </citation>
    <scope>IDENTIFICATION</scope>
</reference>
<proteinExistence type="predicted"/>
<keyword evidence="1" id="KW-1133">Transmembrane helix</keyword>
<evidence type="ECO:0000256" key="1">
    <source>
        <dbReference type="SAM" id="Phobius"/>
    </source>
</evidence>